<evidence type="ECO:0000313" key="1">
    <source>
        <dbReference type="EMBL" id="KFM72618.1"/>
    </source>
</evidence>
<reference evidence="1 2" key="1">
    <citation type="submission" date="2013-11" db="EMBL/GenBank/DDBJ databases">
        <title>Genome sequencing of Stegodyphus mimosarum.</title>
        <authorList>
            <person name="Bechsgaard J."/>
        </authorList>
    </citation>
    <scope>NUCLEOTIDE SEQUENCE [LARGE SCALE GENOMIC DNA]</scope>
</reference>
<dbReference type="Proteomes" id="UP000054359">
    <property type="component" value="Unassembled WGS sequence"/>
</dbReference>
<organism evidence="1 2">
    <name type="scientific">Stegodyphus mimosarum</name>
    <name type="common">African social velvet spider</name>
    <dbReference type="NCBI Taxonomy" id="407821"/>
    <lineage>
        <taxon>Eukaryota</taxon>
        <taxon>Metazoa</taxon>
        <taxon>Ecdysozoa</taxon>
        <taxon>Arthropoda</taxon>
        <taxon>Chelicerata</taxon>
        <taxon>Arachnida</taxon>
        <taxon>Araneae</taxon>
        <taxon>Araneomorphae</taxon>
        <taxon>Entelegynae</taxon>
        <taxon>Eresoidea</taxon>
        <taxon>Eresidae</taxon>
        <taxon>Stegodyphus</taxon>
    </lineage>
</organism>
<keyword evidence="2" id="KW-1185">Reference proteome</keyword>
<name>A0A087U5H9_STEMI</name>
<evidence type="ECO:0000313" key="2">
    <source>
        <dbReference type="Proteomes" id="UP000054359"/>
    </source>
</evidence>
<accession>A0A087U5H9</accession>
<proteinExistence type="predicted"/>
<sequence>MDPSLGIKPFGSTGIFGFLQTMSHPLSFVVQKIQF</sequence>
<dbReference type="AlphaFoldDB" id="A0A087U5H9"/>
<feature type="non-terminal residue" evidence="1">
    <location>
        <position position="35"/>
    </location>
</feature>
<dbReference type="EMBL" id="KK118281">
    <property type="protein sequence ID" value="KFM72618.1"/>
    <property type="molecule type" value="Genomic_DNA"/>
</dbReference>
<protein>
    <submittedName>
        <fullName evidence="1">Uncharacterized protein</fullName>
    </submittedName>
</protein>
<gene>
    <name evidence="1" type="ORF">X975_08178</name>
</gene>